<evidence type="ECO:0000256" key="1">
    <source>
        <dbReference type="SAM" id="MobiDB-lite"/>
    </source>
</evidence>
<dbReference type="PANTHER" id="PTHR16038:SF4">
    <property type="entry name" value="WD REPEAT-CONTAINING PROTEIN 74"/>
    <property type="match status" value="1"/>
</dbReference>
<dbReference type="InterPro" id="IPR037379">
    <property type="entry name" value="WDR74/Nsa1"/>
</dbReference>
<accession>C1BRU4</accession>
<dbReference type="SMART" id="SM00320">
    <property type="entry name" value="WD40"/>
    <property type="match status" value="4"/>
</dbReference>
<dbReference type="Gene3D" id="2.130.10.10">
    <property type="entry name" value="YVTN repeat-like/Quinoprotein amine dehydrogenase"/>
    <property type="match status" value="1"/>
</dbReference>
<dbReference type="GO" id="GO:0042273">
    <property type="term" value="P:ribosomal large subunit biogenesis"/>
    <property type="evidence" value="ECO:0007669"/>
    <property type="project" value="InterPro"/>
</dbReference>
<dbReference type="EMBL" id="BT077323">
    <property type="protein sequence ID" value="ACO11747.1"/>
    <property type="molecule type" value="mRNA"/>
</dbReference>
<protein>
    <submittedName>
        <fullName evidence="2">WD repeat-containing protein 74</fullName>
    </submittedName>
</protein>
<proteinExistence type="evidence at transcript level"/>
<dbReference type="SUPFAM" id="SSF50978">
    <property type="entry name" value="WD40 repeat-like"/>
    <property type="match status" value="1"/>
</dbReference>
<reference evidence="2" key="1">
    <citation type="submission" date="2009-03" db="EMBL/GenBank/DDBJ databases">
        <title>Caligus rogercresseyi ESTs and full-length cDNAs.</title>
        <authorList>
            <person name="Yasuike M."/>
            <person name="von Schalburg K."/>
            <person name="Cooper G."/>
            <person name="Leong J."/>
            <person name="Jones S.R.M."/>
            <person name="Koop B.F."/>
        </authorList>
    </citation>
    <scope>NUCLEOTIDE SEQUENCE</scope>
    <source>
        <tissue evidence="2">Whole tissue</tissue>
    </source>
</reference>
<feature type="compositionally biased region" description="Basic residues" evidence="1">
    <location>
        <begin position="389"/>
        <end position="399"/>
    </location>
</feature>
<feature type="region of interest" description="Disordered" evidence="1">
    <location>
        <begin position="379"/>
        <end position="399"/>
    </location>
</feature>
<organism evidence="2">
    <name type="scientific">Caligus rogercresseyi</name>
    <name type="common">Sea louse</name>
    <dbReference type="NCBI Taxonomy" id="217165"/>
    <lineage>
        <taxon>Eukaryota</taxon>
        <taxon>Metazoa</taxon>
        <taxon>Ecdysozoa</taxon>
        <taxon>Arthropoda</taxon>
        <taxon>Crustacea</taxon>
        <taxon>Multicrustacea</taxon>
        <taxon>Hexanauplia</taxon>
        <taxon>Copepoda</taxon>
        <taxon>Siphonostomatoida</taxon>
        <taxon>Caligidae</taxon>
        <taxon>Caligus</taxon>
    </lineage>
</organism>
<gene>
    <name evidence="2" type="primary">WDR74</name>
</gene>
<dbReference type="CDD" id="cd22857">
    <property type="entry name" value="WDR74"/>
    <property type="match status" value="1"/>
</dbReference>
<dbReference type="InterPro" id="IPR015943">
    <property type="entry name" value="WD40/YVTN_repeat-like_dom_sf"/>
</dbReference>
<dbReference type="InterPro" id="IPR036322">
    <property type="entry name" value="WD40_repeat_dom_sf"/>
</dbReference>
<dbReference type="GO" id="GO:0030687">
    <property type="term" value="C:preribosome, large subunit precursor"/>
    <property type="evidence" value="ECO:0007669"/>
    <property type="project" value="TreeGrafter"/>
</dbReference>
<name>C1BRU4_CALRO</name>
<sequence>MDSKKKRSHNVYVGAESGLLKGVSINPKENRYKNFHRLKSLSKEHEITALTWVSEGEILFGTRGQRVSGFDPSDDSFSSGRHAEEGSGAPIVGLGRLPDETLVTAYGSGIVKIWRSSAESFNILDREVILSSTHGRKKKKKALNNPDVDSQTAEATIGSLKKGKNLRVAKLNGNLLASGGQEHDLHITDLEAGAVTFRAKNVPPDSLQLRVPVWVSDLLFLEEERILSYVSRHSHIRLYDVRAQRRPLVSFGYPNKEPLTCMALTHDSKGVLVGSSQGGLAHFDLRMGLKGMVKKYKGSVGSIRSIAYENGHFAAVGLDRFIRIYSLEKRIKQSRLYLKSRLNHVVLRKGFDPDFEEDLTEESEVVILEDDEEIIWSDMETVDEEPVPSKKKKKNKSTC</sequence>
<dbReference type="GO" id="GO:0005730">
    <property type="term" value="C:nucleolus"/>
    <property type="evidence" value="ECO:0007669"/>
    <property type="project" value="InterPro"/>
</dbReference>
<evidence type="ECO:0000313" key="2">
    <source>
        <dbReference type="EMBL" id="ACO11747.1"/>
    </source>
</evidence>
<dbReference type="PANTHER" id="PTHR16038">
    <property type="entry name" value="NOP SEVEN ASSOCIATED PROTEIN 1"/>
    <property type="match status" value="1"/>
</dbReference>
<dbReference type="AlphaFoldDB" id="C1BRU4"/>
<dbReference type="InterPro" id="IPR001680">
    <property type="entry name" value="WD40_rpt"/>
</dbReference>